<evidence type="ECO:0000259" key="1">
    <source>
        <dbReference type="SMART" id="SM00342"/>
    </source>
</evidence>
<dbReference type="Proteomes" id="UP000295601">
    <property type="component" value="Unassembled WGS sequence"/>
</dbReference>
<reference evidence="2 3" key="1">
    <citation type="submission" date="2019-03" db="EMBL/GenBank/DDBJ databases">
        <title>Genomic analyses of the natural microbiome of Caenorhabditis elegans.</title>
        <authorList>
            <person name="Samuel B."/>
        </authorList>
    </citation>
    <scope>NUCLEOTIDE SEQUENCE [LARGE SCALE GENOMIC DNA]</scope>
    <source>
        <strain evidence="2 3">JUb18</strain>
    </source>
</reference>
<organism evidence="2 3">
    <name type="scientific">Leucobacter luti</name>
    <dbReference type="NCBI Taxonomy" id="340320"/>
    <lineage>
        <taxon>Bacteria</taxon>
        <taxon>Bacillati</taxon>
        <taxon>Actinomycetota</taxon>
        <taxon>Actinomycetes</taxon>
        <taxon>Micrococcales</taxon>
        <taxon>Microbacteriaceae</taxon>
        <taxon>Leucobacter</taxon>
    </lineage>
</organism>
<name>A0A4V3CY80_9MICO</name>
<evidence type="ECO:0000313" key="2">
    <source>
        <dbReference type="EMBL" id="TDP93118.1"/>
    </source>
</evidence>
<dbReference type="Gene3D" id="1.10.10.60">
    <property type="entry name" value="Homeodomain-like"/>
    <property type="match status" value="1"/>
</dbReference>
<keyword evidence="2" id="KW-0238">DNA-binding</keyword>
<dbReference type="GO" id="GO:0043565">
    <property type="term" value="F:sequence-specific DNA binding"/>
    <property type="evidence" value="ECO:0007669"/>
    <property type="project" value="InterPro"/>
</dbReference>
<dbReference type="EMBL" id="SNYA01000003">
    <property type="protein sequence ID" value="TDP93118.1"/>
    <property type="molecule type" value="Genomic_DNA"/>
</dbReference>
<dbReference type="RefSeq" id="WP_133616259.1">
    <property type="nucleotide sequence ID" value="NZ_SNYA01000003.1"/>
</dbReference>
<sequence length="323" mass="34675">MERTRALRMGLGNDREFHRFDVHAQRVTDLQQSPRVRTQLNAAEIQIESFAAQPPLRIRIARFSEVALAHARVSELRSRWNRGAWPTDRALLMIVQHGSLSVTGPDGKQKHGRGAFLMPPGPGTIHFATPTERTDFVCMSVPARITAAILSSGGADIVHSAEHGVAAALFAPTAAYISSVCGLAQTDVTDGDPLQHALEELAHSVVRLAGGDEARGPRTLYGSAIAAIRRGYDAPSLNPETLALTLGVSVRTLQSAFRAEGRTVAGAIRQTRAAAAVQLRHEHPHMPQSRIAALTGFGSVDSLQRAMQLGAAVQAPEQAPELR</sequence>
<accession>A0A4V3CY80</accession>
<dbReference type="OrthoDB" id="4944076at2"/>
<dbReference type="GO" id="GO:0003700">
    <property type="term" value="F:DNA-binding transcription factor activity"/>
    <property type="evidence" value="ECO:0007669"/>
    <property type="project" value="InterPro"/>
</dbReference>
<evidence type="ECO:0000313" key="3">
    <source>
        <dbReference type="Proteomes" id="UP000295601"/>
    </source>
</evidence>
<protein>
    <submittedName>
        <fullName evidence="2">AraC-like DNA-binding protein</fullName>
    </submittedName>
</protein>
<comment type="caution">
    <text evidence="2">The sequence shown here is derived from an EMBL/GenBank/DDBJ whole genome shotgun (WGS) entry which is preliminary data.</text>
</comment>
<dbReference type="InterPro" id="IPR018060">
    <property type="entry name" value="HTH_AraC"/>
</dbReference>
<keyword evidence="3" id="KW-1185">Reference proteome</keyword>
<dbReference type="AlphaFoldDB" id="A0A4V3CY80"/>
<proteinExistence type="predicted"/>
<feature type="domain" description="HTH araC/xylS-type" evidence="1">
    <location>
        <begin position="236"/>
        <end position="314"/>
    </location>
</feature>
<dbReference type="SMART" id="SM00342">
    <property type="entry name" value="HTH_ARAC"/>
    <property type="match status" value="1"/>
</dbReference>
<gene>
    <name evidence="2" type="ORF">EDF62_1093</name>
</gene>